<keyword evidence="3" id="KW-0732">Signal</keyword>
<evidence type="ECO:0000256" key="1">
    <source>
        <dbReference type="SAM" id="Coils"/>
    </source>
</evidence>
<feature type="region of interest" description="Disordered" evidence="2">
    <location>
        <begin position="21"/>
        <end position="68"/>
    </location>
</feature>
<protein>
    <submittedName>
        <fullName evidence="4">Uncharacterized protein</fullName>
    </submittedName>
</protein>
<evidence type="ECO:0000256" key="3">
    <source>
        <dbReference type="SAM" id="SignalP"/>
    </source>
</evidence>
<dbReference type="AlphaFoldDB" id="H7CHK9"/>
<feature type="compositionally biased region" description="Basic and acidic residues" evidence="2">
    <location>
        <begin position="43"/>
        <end position="68"/>
    </location>
</feature>
<reference evidence="4" key="1">
    <citation type="submission" date="2012-03" db="EMBL/GenBank/DDBJ databases">
        <title>The major constituents of the venom gland of a braconid endoparasitoid, Meteorus pulchricornis.</title>
        <authorList>
            <person name="Sano T."/>
            <person name="Miura K."/>
        </authorList>
    </citation>
    <scope>NUCLEOTIDE SEQUENCE</scope>
</reference>
<organism evidence="4">
    <name type="scientific">Meteorus pulchricornis</name>
    <dbReference type="NCBI Taxonomy" id="51522"/>
    <lineage>
        <taxon>Eukaryota</taxon>
        <taxon>Metazoa</taxon>
        <taxon>Ecdysozoa</taxon>
        <taxon>Arthropoda</taxon>
        <taxon>Hexapoda</taxon>
        <taxon>Insecta</taxon>
        <taxon>Pterygota</taxon>
        <taxon>Neoptera</taxon>
        <taxon>Endopterygota</taxon>
        <taxon>Hymenoptera</taxon>
        <taxon>Apocrita</taxon>
        <taxon>Ichneumonoidea</taxon>
        <taxon>Braconidae</taxon>
        <taxon>Meteorinae</taxon>
        <taxon>Meteorus</taxon>
    </lineage>
</organism>
<dbReference type="EMBL" id="AB701655">
    <property type="protein sequence ID" value="BAL70307.1"/>
    <property type="molecule type" value="mRNA"/>
</dbReference>
<feature type="chain" id="PRO_5003608325" evidence="3">
    <location>
        <begin position="22"/>
        <end position="181"/>
    </location>
</feature>
<keyword evidence="1" id="KW-0175">Coiled coil</keyword>
<feature type="compositionally biased region" description="Gly residues" evidence="2">
    <location>
        <begin position="161"/>
        <end position="172"/>
    </location>
</feature>
<accession>H7CHK9</accession>
<proteinExistence type="evidence at transcript level"/>
<feature type="coiled-coil region" evidence="1">
    <location>
        <begin position="89"/>
        <end position="116"/>
    </location>
</feature>
<feature type="signal peptide" evidence="3">
    <location>
        <begin position="1"/>
        <end position="21"/>
    </location>
</feature>
<evidence type="ECO:0000313" key="4">
    <source>
        <dbReference type="EMBL" id="BAL70307.1"/>
    </source>
</evidence>
<feature type="compositionally biased region" description="Low complexity" evidence="2">
    <location>
        <begin position="141"/>
        <end position="153"/>
    </location>
</feature>
<evidence type="ECO:0000256" key="2">
    <source>
        <dbReference type="SAM" id="MobiDB-lite"/>
    </source>
</evidence>
<name>H7CHK9_9HYME</name>
<sequence>MDFKTVVILSAFVIVSIGASANPPQEKAPESNLNSVDTAAVKTKRESALPEKDQEIQQENKELEHDDGIPLHLQAVHEIQKRAFKNFKLNRLSGRLRKAQNKLRSIVKKLRKAQDDVDRYTLLQTKAQATVDKYKRKINQSGSKSRSRSSGSNRGDDGYGSDSGSGGYGGGEPSAPYNQDY</sequence>
<feature type="region of interest" description="Disordered" evidence="2">
    <location>
        <begin position="132"/>
        <end position="181"/>
    </location>
</feature>